<name>I0IES3_PHYMF</name>
<reference evidence="1 2" key="1">
    <citation type="submission" date="2012-02" db="EMBL/GenBank/DDBJ databases">
        <title>Complete genome sequence of Phycisphaera mikurensis NBRC 102666.</title>
        <authorList>
            <person name="Ankai A."/>
            <person name="Hosoyama A."/>
            <person name="Terui Y."/>
            <person name="Sekine M."/>
            <person name="Fukai R."/>
            <person name="Kato Y."/>
            <person name="Nakamura S."/>
            <person name="Yamada-Narita S."/>
            <person name="Kawakoshi A."/>
            <person name="Fukunaga Y."/>
            <person name="Yamazaki S."/>
            <person name="Fujita N."/>
        </authorList>
    </citation>
    <scope>NUCLEOTIDE SEQUENCE [LARGE SCALE GENOMIC DNA]</scope>
    <source>
        <strain evidence="2">NBRC 102666 / KCTC 22515 / FYK2301M01</strain>
    </source>
</reference>
<proteinExistence type="predicted"/>
<evidence type="ECO:0008006" key="3">
    <source>
        <dbReference type="Google" id="ProtNLM"/>
    </source>
</evidence>
<gene>
    <name evidence="1" type="ordered locus">PSMK_16020</name>
</gene>
<dbReference type="RefSeq" id="WP_014436979.1">
    <property type="nucleotide sequence ID" value="NC_017080.1"/>
</dbReference>
<dbReference type="PANTHER" id="PTHR30093">
    <property type="entry name" value="GENERAL SECRETION PATHWAY PROTEIN G"/>
    <property type="match status" value="1"/>
</dbReference>
<protein>
    <recommendedName>
        <fullName evidence="3">Prepilin-type N-terminal cleavage/methylation domain-containing protein</fullName>
    </recommendedName>
</protein>
<evidence type="ECO:0000313" key="1">
    <source>
        <dbReference type="EMBL" id="BAM03761.1"/>
    </source>
</evidence>
<dbReference type="KEGG" id="phm:PSMK_16020"/>
<dbReference type="PANTHER" id="PTHR30093:SF2">
    <property type="entry name" value="TYPE II SECRETION SYSTEM PROTEIN H"/>
    <property type="match status" value="1"/>
</dbReference>
<dbReference type="Gene3D" id="3.30.700.10">
    <property type="entry name" value="Glycoprotein, Type 4 Pilin"/>
    <property type="match status" value="1"/>
</dbReference>
<dbReference type="Pfam" id="PF07963">
    <property type="entry name" value="N_methyl"/>
    <property type="match status" value="1"/>
</dbReference>
<dbReference type="HOGENOM" id="CLU_1523786_0_0_0"/>
<dbReference type="eggNOG" id="COG4968">
    <property type="taxonomic scope" value="Bacteria"/>
</dbReference>
<dbReference type="EMBL" id="AP012338">
    <property type="protein sequence ID" value="BAM03761.1"/>
    <property type="molecule type" value="Genomic_DNA"/>
</dbReference>
<dbReference type="Proteomes" id="UP000007881">
    <property type="component" value="Chromosome"/>
</dbReference>
<dbReference type="AlphaFoldDB" id="I0IES3"/>
<dbReference type="InterPro" id="IPR045584">
    <property type="entry name" value="Pilin-like"/>
</dbReference>
<dbReference type="STRING" id="1142394.PSMK_16020"/>
<dbReference type="SUPFAM" id="SSF54523">
    <property type="entry name" value="Pili subunits"/>
    <property type="match status" value="1"/>
</dbReference>
<organism evidence="1 2">
    <name type="scientific">Phycisphaera mikurensis (strain NBRC 102666 / KCTC 22515 / FYK2301M01)</name>
    <dbReference type="NCBI Taxonomy" id="1142394"/>
    <lineage>
        <taxon>Bacteria</taxon>
        <taxon>Pseudomonadati</taxon>
        <taxon>Planctomycetota</taxon>
        <taxon>Phycisphaerae</taxon>
        <taxon>Phycisphaerales</taxon>
        <taxon>Phycisphaeraceae</taxon>
        <taxon>Phycisphaera</taxon>
    </lineage>
</organism>
<accession>I0IES3</accession>
<sequence>MRRRRGFTLAELLVVLAVVALLVGLLLPALQRARDVAEGVACLSNTRQLGIALNGYLVNSDGLLPTLFNRGATTQPGPAIDTLFDEAPALHACPADEEEIWAATGTSYFWNFTLNGQRVESAFSLIGGADAGRIPVLSDKEGFHPHAPDRVNVLYADGHSASELRFVLPPDAPTPP</sequence>
<dbReference type="InterPro" id="IPR012902">
    <property type="entry name" value="N_methyl_site"/>
</dbReference>
<keyword evidence="2" id="KW-1185">Reference proteome</keyword>
<evidence type="ECO:0000313" key="2">
    <source>
        <dbReference type="Proteomes" id="UP000007881"/>
    </source>
</evidence>
<dbReference type="NCBIfam" id="TIGR02532">
    <property type="entry name" value="IV_pilin_GFxxxE"/>
    <property type="match status" value="1"/>
</dbReference>